<feature type="region of interest" description="Disordered" evidence="9">
    <location>
        <begin position="29"/>
        <end position="60"/>
    </location>
</feature>
<dbReference type="CDD" id="cd03019">
    <property type="entry name" value="DsbA_DsbA"/>
    <property type="match status" value="1"/>
</dbReference>
<evidence type="ECO:0000313" key="13">
    <source>
        <dbReference type="Proteomes" id="UP000247689"/>
    </source>
</evidence>
<name>A0A318DAQ7_9GAMM</name>
<evidence type="ECO:0000256" key="8">
    <source>
        <dbReference type="PIRSR" id="PIRSR001488-1"/>
    </source>
</evidence>
<keyword evidence="5" id="KW-0574">Periplasm</keyword>
<feature type="domain" description="Thioredoxin" evidence="11">
    <location>
        <begin position="43"/>
        <end position="202"/>
    </location>
</feature>
<dbReference type="SUPFAM" id="SSF52833">
    <property type="entry name" value="Thioredoxin-like"/>
    <property type="match status" value="1"/>
</dbReference>
<gene>
    <name evidence="12" type="ORF">DL796_04125</name>
</gene>
<dbReference type="PANTHER" id="PTHR35891">
    <property type="entry name" value="THIOL:DISULFIDE INTERCHANGE PROTEIN DSBA"/>
    <property type="match status" value="1"/>
</dbReference>
<dbReference type="AlphaFoldDB" id="A0A318DAQ7"/>
<evidence type="ECO:0000256" key="5">
    <source>
        <dbReference type="ARBA" id="ARBA00022764"/>
    </source>
</evidence>
<evidence type="ECO:0000256" key="10">
    <source>
        <dbReference type="SAM" id="SignalP"/>
    </source>
</evidence>
<evidence type="ECO:0000256" key="2">
    <source>
        <dbReference type="ARBA" id="ARBA00005791"/>
    </source>
</evidence>
<keyword evidence="6" id="KW-1015">Disulfide bond</keyword>
<dbReference type="PROSITE" id="PS51352">
    <property type="entry name" value="THIOREDOXIN_2"/>
    <property type="match status" value="1"/>
</dbReference>
<proteinExistence type="inferred from homology"/>
<dbReference type="GO" id="GO:0042597">
    <property type="term" value="C:periplasmic space"/>
    <property type="evidence" value="ECO:0007669"/>
    <property type="project" value="UniProtKB-SubCell"/>
</dbReference>
<evidence type="ECO:0000313" key="12">
    <source>
        <dbReference type="EMBL" id="PXF64334.1"/>
    </source>
</evidence>
<keyword evidence="4 10" id="KW-0732">Signal</keyword>
<dbReference type="InterPro" id="IPR036249">
    <property type="entry name" value="Thioredoxin-like_sf"/>
</dbReference>
<reference evidence="12 13" key="1">
    <citation type="submission" date="2018-05" db="EMBL/GenBank/DDBJ databases">
        <title>Kangiella spongicola genome sequence.</title>
        <authorList>
            <person name="Maclea K.S."/>
            <person name="Goen A.E."/>
            <person name="Kelley C."/>
            <person name="Underriner A."/>
            <person name="Silverwood T."/>
            <person name="Trachtenberg A.M."/>
        </authorList>
    </citation>
    <scope>NUCLEOTIDE SEQUENCE [LARGE SCALE GENOMIC DNA]</scope>
    <source>
        <strain evidence="12 13">ATCC BAA-2076</strain>
    </source>
</reference>
<dbReference type="InterPro" id="IPR023205">
    <property type="entry name" value="DsbA/DsbL"/>
</dbReference>
<feature type="chain" id="PRO_5016345326" description="Thiol:disulfide interchange protein DsbA" evidence="10">
    <location>
        <begin position="23"/>
        <end position="244"/>
    </location>
</feature>
<dbReference type="RefSeq" id="WP_110200248.1">
    <property type="nucleotide sequence ID" value="NZ_QICH01000001.1"/>
</dbReference>
<keyword evidence="7" id="KW-0676">Redox-active center</keyword>
<dbReference type="Gene3D" id="3.40.30.10">
    <property type="entry name" value="Glutaredoxin"/>
    <property type="match status" value="1"/>
</dbReference>
<evidence type="ECO:0000259" key="11">
    <source>
        <dbReference type="PROSITE" id="PS51352"/>
    </source>
</evidence>
<accession>A0A318DAQ7</accession>
<dbReference type="InterPro" id="IPR001853">
    <property type="entry name" value="DSBA-like_thioredoxin_dom"/>
</dbReference>
<dbReference type="EMBL" id="QICH01000001">
    <property type="protein sequence ID" value="PXF64334.1"/>
    <property type="molecule type" value="Genomic_DNA"/>
</dbReference>
<comment type="similarity">
    <text evidence="2">Belongs to the thioredoxin family. DsbA subfamily.</text>
</comment>
<keyword evidence="13" id="KW-1185">Reference proteome</keyword>
<dbReference type="Proteomes" id="UP000247689">
    <property type="component" value="Unassembled WGS sequence"/>
</dbReference>
<evidence type="ECO:0000256" key="4">
    <source>
        <dbReference type="ARBA" id="ARBA00022729"/>
    </source>
</evidence>
<feature type="signal peptide" evidence="10">
    <location>
        <begin position="1"/>
        <end position="22"/>
    </location>
</feature>
<evidence type="ECO:0000256" key="3">
    <source>
        <dbReference type="ARBA" id="ARBA00013831"/>
    </source>
</evidence>
<feature type="disulfide bond" description="Redox-active" evidence="8">
    <location>
        <begin position="96"/>
        <end position="99"/>
    </location>
</feature>
<dbReference type="OrthoDB" id="9784896at2"/>
<evidence type="ECO:0000256" key="1">
    <source>
        <dbReference type="ARBA" id="ARBA00004418"/>
    </source>
</evidence>
<comment type="caution">
    <text evidence="12">The sequence shown here is derived from an EMBL/GenBank/DDBJ whole genome shotgun (WGS) entry which is preliminary data.</text>
</comment>
<dbReference type="PROSITE" id="PS51257">
    <property type="entry name" value="PROKAR_LIPOPROTEIN"/>
    <property type="match status" value="1"/>
</dbReference>
<dbReference type="InterPro" id="IPR050824">
    <property type="entry name" value="Thiol_disulfide_DsbA"/>
</dbReference>
<sequence length="244" mass="27904">MNLKAITTGLMAVALFALTACNNEGADKTKAASETKSQTKEEVTVNQKEDKKPVKSEPVKGEPVKVELKEGVDYIEYTNLEASEEPLVYEFFSYTCPHCYNLEPVMIEWKRNYKAEEVTFRQIPVFLPQVPHLTYGFYTAEELGVLEEFHLTMFAEWHENNNRIIDKNGLVPLFESIGVSKEKFEQAYTSESVEKKVEEAKALMAKFQVTSFPLLIINEKYKVNSYENLQRLLGSFAITNTKES</sequence>
<evidence type="ECO:0000256" key="7">
    <source>
        <dbReference type="ARBA" id="ARBA00023284"/>
    </source>
</evidence>
<dbReference type="GO" id="GO:0016491">
    <property type="term" value="F:oxidoreductase activity"/>
    <property type="evidence" value="ECO:0007669"/>
    <property type="project" value="InterPro"/>
</dbReference>
<protein>
    <recommendedName>
        <fullName evidence="3">Thiol:disulfide interchange protein DsbA</fullName>
    </recommendedName>
</protein>
<dbReference type="InterPro" id="IPR013766">
    <property type="entry name" value="Thioredoxin_domain"/>
</dbReference>
<dbReference type="PANTHER" id="PTHR35891:SF3">
    <property type="entry name" value="THIOL:DISULFIDE INTERCHANGE PROTEIN DSBL"/>
    <property type="match status" value="1"/>
</dbReference>
<comment type="subcellular location">
    <subcellularLocation>
        <location evidence="1">Periplasm</location>
    </subcellularLocation>
</comment>
<evidence type="ECO:0000256" key="6">
    <source>
        <dbReference type="ARBA" id="ARBA00023157"/>
    </source>
</evidence>
<dbReference type="Pfam" id="PF01323">
    <property type="entry name" value="DSBA"/>
    <property type="match status" value="1"/>
</dbReference>
<organism evidence="12 13">
    <name type="scientific">Kangiella spongicola</name>
    <dbReference type="NCBI Taxonomy" id="796379"/>
    <lineage>
        <taxon>Bacteria</taxon>
        <taxon>Pseudomonadati</taxon>
        <taxon>Pseudomonadota</taxon>
        <taxon>Gammaproteobacteria</taxon>
        <taxon>Kangiellales</taxon>
        <taxon>Kangiellaceae</taxon>
        <taxon>Kangiella</taxon>
    </lineage>
</organism>
<evidence type="ECO:0000256" key="9">
    <source>
        <dbReference type="SAM" id="MobiDB-lite"/>
    </source>
</evidence>